<gene>
    <name evidence="2" type="ORF">FAJ39_06620</name>
</gene>
<proteinExistence type="predicted"/>
<dbReference type="PANTHER" id="PTHR42852:SF13">
    <property type="entry name" value="PROTEIN DIPZ"/>
    <property type="match status" value="1"/>
</dbReference>
<name>A0A4T2GMZ4_STRSU</name>
<dbReference type="EMBL" id="SSXO01000003">
    <property type="protein sequence ID" value="TIH99866.1"/>
    <property type="molecule type" value="Genomic_DNA"/>
</dbReference>
<accession>A0A4T2GMZ4</accession>
<dbReference type="Proteomes" id="UP000305165">
    <property type="component" value="Unassembled WGS sequence"/>
</dbReference>
<dbReference type="Gene3D" id="3.40.30.10">
    <property type="entry name" value="Glutaredoxin"/>
    <property type="match status" value="1"/>
</dbReference>
<sequence>MKKRELVVALAIVILLVGGIIYLVTTSSLTQDVTTTEVATSTSQPTEEELASLTKSMQAISFLDENDQETSVKEVTTKPAIVVFWASWCPDCQAQLPILAKLYKKYSEDIDFIFLNVVDQTRETKESGQKYLAANYEFTYYQDKDLVAADSLKVTNIPTMFVLNGQQEVVQVFRSNQTEEVLSKALESVK</sequence>
<evidence type="ECO:0000313" key="2">
    <source>
        <dbReference type="EMBL" id="TIH99866.1"/>
    </source>
</evidence>
<dbReference type="PANTHER" id="PTHR42852">
    <property type="entry name" value="THIOL:DISULFIDE INTERCHANGE PROTEIN DSBE"/>
    <property type="match status" value="1"/>
</dbReference>
<dbReference type="PROSITE" id="PS51352">
    <property type="entry name" value="THIOREDOXIN_2"/>
    <property type="match status" value="1"/>
</dbReference>
<dbReference type="AlphaFoldDB" id="A0A4T2GMZ4"/>
<reference evidence="2 3" key="1">
    <citation type="submission" date="2019-04" db="EMBL/GenBank/DDBJ databases">
        <title>Genome analysis of Streptococcus suis strain WUSS424.</title>
        <authorList>
            <person name="Chen H."/>
            <person name="Gao X."/>
            <person name="Wu Z."/>
        </authorList>
    </citation>
    <scope>NUCLEOTIDE SEQUENCE [LARGE SCALE GENOMIC DNA]</scope>
    <source>
        <strain evidence="2 3">WUSS424</strain>
    </source>
</reference>
<dbReference type="OrthoDB" id="25753at2"/>
<organism evidence="2 3">
    <name type="scientific">Streptococcus suis</name>
    <dbReference type="NCBI Taxonomy" id="1307"/>
    <lineage>
        <taxon>Bacteria</taxon>
        <taxon>Bacillati</taxon>
        <taxon>Bacillota</taxon>
        <taxon>Bacilli</taxon>
        <taxon>Lactobacillales</taxon>
        <taxon>Streptococcaceae</taxon>
        <taxon>Streptococcus</taxon>
    </lineage>
</organism>
<dbReference type="CDD" id="cd02966">
    <property type="entry name" value="TlpA_like_family"/>
    <property type="match status" value="1"/>
</dbReference>
<dbReference type="Pfam" id="PF13905">
    <property type="entry name" value="Thioredoxin_8"/>
    <property type="match status" value="1"/>
</dbReference>
<dbReference type="InterPro" id="IPR012336">
    <property type="entry name" value="Thioredoxin-like_fold"/>
</dbReference>
<dbReference type="InterPro" id="IPR013766">
    <property type="entry name" value="Thioredoxin_domain"/>
</dbReference>
<evidence type="ECO:0000259" key="1">
    <source>
        <dbReference type="PROSITE" id="PS51352"/>
    </source>
</evidence>
<dbReference type="InterPro" id="IPR036249">
    <property type="entry name" value="Thioredoxin-like_sf"/>
</dbReference>
<dbReference type="InterPro" id="IPR050553">
    <property type="entry name" value="Thioredoxin_ResA/DsbE_sf"/>
</dbReference>
<dbReference type="SUPFAM" id="SSF52833">
    <property type="entry name" value="Thioredoxin-like"/>
    <property type="match status" value="1"/>
</dbReference>
<evidence type="ECO:0000313" key="3">
    <source>
        <dbReference type="Proteomes" id="UP000305165"/>
    </source>
</evidence>
<feature type="domain" description="Thioredoxin" evidence="1">
    <location>
        <begin position="51"/>
        <end position="190"/>
    </location>
</feature>
<comment type="caution">
    <text evidence="2">The sequence shown here is derived from an EMBL/GenBank/DDBJ whole genome shotgun (WGS) entry which is preliminary data.</text>
</comment>
<protein>
    <submittedName>
        <fullName evidence="2">TlpA family protein disulfide reductase</fullName>
    </submittedName>
</protein>